<dbReference type="EMBL" id="PFPA01000073">
    <property type="protein sequence ID" value="PIZ87913.1"/>
    <property type="molecule type" value="Genomic_DNA"/>
</dbReference>
<dbReference type="AlphaFoldDB" id="A0A2M7UVB9"/>
<proteinExistence type="predicted"/>
<comment type="caution">
    <text evidence="1">The sequence shown here is derived from an EMBL/GenBank/DDBJ whole genome shotgun (WGS) entry which is preliminary data.</text>
</comment>
<dbReference type="Proteomes" id="UP000230081">
    <property type="component" value="Unassembled WGS sequence"/>
</dbReference>
<accession>A0A2M7UVB9</accession>
<organism evidence="1 2">
    <name type="scientific">Candidatus Nealsonbacteria bacterium CG_4_10_14_0_2_um_filter_39_15</name>
    <dbReference type="NCBI Taxonomy" id="1974681"/>
    <lineage>
        <taxon>Bacteria</taxon>
        <taxon>Candidatus Nealsoniibacteriota</taxon>
    </lineage>
</organism>
<gene>
    <name evidence="1" type="ORF">COX91_02950</name>
</gene>
<reference evidence="2" key="1">
    <citation type="submission" date="2017-09" db="EMBL/GenBank/DDBJ databases">
        <title>Depth-based differentiation of microbial function through sediment-hosted aquifers and enrichment of novel symbionts in the deep terrestrial subsurface.</title>
        <authorList>
            <person name="Probst A.J."/>
            <person name="Ladd B."/>
            <person name="Jarett J.K."/>
            <person name="Geller-Mcgrath D.E."/>
            <person name="Sieber C.M.K."/>
            <person name="Emerson J.B."/>
            <person name="Anantharaman K."/>
            <person name="Thomas B.C."/>
            <person name="Malmstrom R."/>
            <person name="Stieglmeier M."/>
            <person name="Klingl A."/>
            <person name="Woyke T."/>
            <person name="Ryan C.M."/>
            <person name="Banfield J.F."/>
        </authorList>
    </citation>
    <scope>NUCLEOTIDE SEQUENCE [LARGE SCALE GENOMIC DNA]</scope>
</reference>
<evidence type="ECO:0000313" key="1">
    <source>
        <dbReference type="EMBL" id="PIZ87913.1"/>
    </source>
</evidence>
<sequence>MVKKTKSKKKLNPLKIQKVLAEKQLKIFTPLDIQRIFNVSYETARKFILRYVKEGFIIKLKKGLYSLENYLPSELEIANRVFGPSYVSLEYALMFYNIIPDTVYTITSVNTKSTREFVINNISYTYRKIKKNAFTSYLRKSIDGNVVLIAEAEKAFVDYLYFVDLGQKVIYDRIDVGKLSKNKLIDYAKLFQRKSLVKLVNKIYDQSRRSKTTIY</sequence>
<protein>
    <recommendedName>
        <fullName evidence="3">Abortive infection protein AbiEi</fullName>
    </recommendedName>
</protein>
<name>A0A2M7UVB9_9BACT</name>
<evidence type="ECO:0000313" key="2">
    <source>
        <dbReference type="Proteomes" id="UP000230081"/>
    </source>
</evidence>
<evidence type="ECO:0008006" key="3">
    <source>
        <dbReference type="Google" id="ProtNLM"/>
    </source>
</evidence>